<dbReference type="InterPro" id="IPR050266">
    <property type="entry name" value="AB_hydrolase_sf"/>
</dbReference>
<dbReference type="PANTHER" id="PTHR43798:SF31">
    <property type="entry name" value="AB HYDROLASE SUPERFAMILY PROTEIN YCLE"/>
    <property type="match status" value="1"/>
</dbReference>
<keyword evidence="1 3" id="KW-0378">Hydrolase</keyword>
<evidence type="ECO:0000259" key="2">
    <source>
        <dbReference type="Pfam" id="PF00561"/>
    </source>
</evidence>
<evidence type="ECO:0000313" key="3">
    <source>
        <dbReference type="EMBL" id="MBN3545221.1"/>
    </source>
</evidence>
<dbReference type="PANTHER" id="PTHR43798">
    <property type="entry name" value="MONOACYLGLYCEROL LIPASE"/>
    <property type="match status" value="1"/>
</dbReference>
<proteinExistence type="predicted"/>
<dbReference type="RefSeq" id="WP_188403155.1">
    <property type="nucleotide sequence ID" value="NZ_BMCE01000002.1"/>
</dbReference>
<dbReference type="PRINTS" id="PR00111">
    <property type="entry name" value="ABHYDROLASE"/>
</dbReference>
<reference evidence="3 4" key="1">
    <citation type="submission" date="2021-01" db="EMBL/GenBank/DDBJ databases">
        <title>Genome Sequencing of Type Strains.</title>
        <authorList>
            <person name="Lemaire J.F."/>
            <person name="Inderbitzin P."/>
            <person name="Collins S.B."/>
            <person name="Wespe N."/>
            <person name="Knight-Connoni V."/>
        </authorList>
    </citation>
    <scope>NUCLEOTIDE SEQUENCE [LARGE SCALE GENOMIC DNA]</scope>
    <source>
        <strain evidence="3 4">DSM 14730</strain>
    </source>
</reference>
<dbReference type="EMBL" id="JAFHKS010000042">
    <property type="protein sequence ID" value="MBN3545221.1"/>
    <property type="molecule type" value="Genomic_DNA"/>
</dbReference>
<dbReference type="SUPFAM" id="SSF53474">
    <property type="entry name" value="alpha/beta-Hydrolases"/>
    <property type="match status" value="1"/>
</dbReference>
<dbReference type="GO" id="GO:0016787">
    <property type="term" value="F:hydrolase activity"/>
    <property type="evidence" value="ECO:0007669"/>
    <property type="project" value="UniProtKB-KW"/>
</dbReference>
<dbReference type="InterPro" id="IPR000073">
    <property type="entry name" value="AB_hydrolase_1"/>
</dbReference>
<organism evidence="3 4">
    <name type="scientific">Fictibacillus barbaricus</name>
    <dbReference type="NCBI Taxonomy" id="182136"/>
    <lineage>
        <taxon>Bacteria</taxon>
        <taxon>Bacillati</taxon>
        <taxon>Bacillota</taxon>
        <taxon>Bacilli</taxon>
        <taxon>Bacillales</taxon>
        <taxon>Fictibacillaceae</taxon>
        <taxon>Fictibacillus</taxon>
    </lineage>
</organism>
<protein>
    <submittedName>
        <fullName evidence="3">Alpha/beta hydrolase</fullName>
    </submittedName>
</protein>
<accession>A0ABS2ZBT8</accession>
<sequence length="255" mass="28748">MPFFEAEGVSIYYQVNGEGIPIVFIHPPLLTSENFTYQVSELSKSYKVITFDIRGHGRSQFSSVPLTYPLIVDDIKRLLDHLEIDQTFICGYSTGGSIVLEFLLQSPERALGGIVVSGMSEAHGALRDKIELGRSMAEQDAVPLIALSVSKTNSNNKEMFQLLLTSSLKGNAVNIEQYYAYSLAFNCTNQLKNIHLPVLLVYGKKDRQFHPYAKLLHKHLKHNELKMIDSVKHQLPTKAANELNRFIIDFMTQKS</sequence>
<dbReference type="Proteomes" id="UP001319060">
    <property type="component" value="Unassembled WGS sequence"/>
</dbReference>
<dbReference type="Gene3D" id="3.40.50.1820">
    <property type="entry name" value="alpha/beta hydrolase"/>
    <property type="match status" value="1"/>
</dbReference>
<keyword evidence="4" id="KW-1185">Reference proteome</keyword>
<evidence type="ECO:0000313" key="4">
    <source>
        <dbReference type="Proteomes" id="UP001319060"/>
    </source>
</evidence>
<comment type="caution">
    <text evidence="3">The sequence shown here is derived from an EMBL/GenBank/DDBJ whole genome shotgun (WGS) entry which is preliminary data.</text>
</comment>
<evidence type="ECO:0000256" key="1">
    <source>
        <dbReference type="ARBA" id="ARBA00022801"/>
    </source>
</evidence>
<dbReference type="InterPro" id="IPR029058">
    <property type="entry name" value="AB_hydrolase_fold"/>
</dbReference>
<feature type="domain" description="AB hydrolase-1" evidence="2">
    <location>
        <begin position="21"/>
        <end position="127"/>
    </location>
</feature>
<gene>
    <name evidence="3" type="ORF">JYA64_07945</name>
</gene>
<dbReference type="Pfam" id="PF00561">
    <property type="entry name" value="Abhydrolase_1"/>
    <property type="match status" value="1"/>
</dbReference>
<name>A0ABS2ZBT8_9BACL</name>